<evidence type="ECO:0008006" key="2">
    <source>
        <dbReference type="Google" id="ProtNLM"/>
    </source>
</evidence>
<dbReference type="InterPro" id="IPR043519">
    <property type="entry name" value="NT_sf"/>
</dbReference>
<name>X1KAQ6_9ZZZZ</name>
<dbReference type="EMBL" id="BARU01035305">
    <property type="protein sequence ID" value="GAH79153.1"/>
    <property type="molecule type" value="Genomic_DNA"/>
</dbReference>
<evidence type="ECO:0000313" key="1">
    <source>
        <dbReference type="EMBL" id="GAH79153.1"/>
    </source>
</evidence>
<gene>
    <name evidence="1" type="ORF">S03H2_55287</name>
</gene>
<organism evidence="1">
    <name type="scientific">marine sediment metagenome</name>
    <dbReference type="NCBI Taxonomy" id="412755"/>
    <lineage>
        <taxon>unclassified sequences</taxon>
        <taxon>metagenomes</taxon>
        <taxon>ecological metagenomes</taxon>
    </lineage>
</organism>
<reference evidence="1" key="1">
    <citation type="journal article" date="2014" name="Front. Microbiol.">
        <title>High frequency of phylogenetically diverse reductive dehalogenase-homologous genes in deep subseafloor sedimentary metagenomes.</title>
        <authorList>
            <person name="Kawai M."/>
            <person name="Futagami T."/>
            <person name="Toyoda A."/>
            <person name="Takaki Y."/>
            <person name="Nishi S."/>
            <person name="Hori S."/>
            <person name="Arai W."/>
            <person name="Tsubouchi T."/>
            <person name="Morono Y."/>
            <person name="Uchiyama I."/>
            <person name="Ito T."/>
            <person name="Fujiyama A."/>
            <person name="Inagaki F."/>
            <person name="Takami H."/>
        </authorList>
    </citation>
    <scope>NUCLEOTIDE SEQUENCE</scope>
    <source>
        <strain evidence="1">Expedition CK06-06</strain>
    </source>
</reference>
<dbReference type="AlphaFoldDB" id="X1KAQ6"/>
<accession>X1KAQ6</accession>
<protein>
    <recommendedName>
        <fullName evidence="2">Polymerase nucleotidyl transferase domain-containing protein</fullName>
    </recommendedName>
</protein>
<dbReference type="SUPFAM" id="SSF81301">
    <property type="entry name" value="Nucleotidyltransferase"/>
    <property type="match status" value="1"/>
</dbReference>
<sequence length="50" mass="5732">MKKINETGINGKELESIFELKQRLKEEFPDVGIILYGSKARGGMMKSFRI</sequence>
<proteinExistence type="predicted"/>
<comment type="caution">
    <text evidence="1">The sequence shown here is derived from an EMBL/GenBank/DDBJ whole genome shotgun (WGS) entry which is preliminary data.</text>
</comment>